<dbReference type="GO" id="GO:0016491">
    <property type="term" value="F:oxidoreductase activity"/>
    <property type="evidence" value="ECO:0007669"/>
    <property type="project" value="UniProtKB-ARBA"/>
</dbReference>
<keyword evidence="4" id="KW-0408">Iron</keyword>
<dbReference type="GO" id="GO:0046872">
    <property type="term" value="F:metal ion binding"/>
    <property type="evidence" value="ECO:0007669"/>
    <property type="project" value="UniProtKB-KW"/>
</dbReference>
<dbReference type="PANTHER" id="PTHR32479">
    <property type="entry name" value="GLYCOLATE OXIDASE IRON-SULFUR SUBUNIT"/>
    <property type="match status" value="1"/>
</dbReference>
<keyword evidence="1" id="KW-0004">4Fe-4S</keyword>
<keyword evidence="2" id="KW-0479">Metal-binding</keyword>
<dbReference type="Pfam" id="PF02754">
    <property type="entry name" value="CCG"/>
    <property type="match status" value="2"/>
</dbReference>
<evidence type="ECO:0000256" key="3">
    <source>
        <dbReference type="ARBA" id="ARBA00022737"/>
    </source>
</evidence>
<accession>A0A644XW18</accession>
<evidence type="ECO:0000313" key="7">
    <source>
        <dbReference type="EMBL" id="MPM20426.1"/>
    </source>
</evidence>
<organism evidence="7">
    <name type="scientific">bioreactor metagenome</name>
    <dbReference type="NCBI Taxonomy" id="1076179"/>
    <lineage>
        <taxon>unclassified sequences</taxon>
        <taxon>metagenomes</taxon>
        <taxon>ecological metagenomes</taxon>
    </lineage>
</organism>
<evidence type="ECO:0000259" key="6">
    <source>
        <dbReference type="Pfam" id="PF02754"/>
    </source>
</evidence>
<dbReference type="PANTHER" id="PTHR32479:SF20">
    <property type="entry name" value="GLYCOLATE OXIDASE IRON-SULFUR SUBUNIT"/>
    <property type="match status" value="1"/>
</dbReference>
<dbReference type="InterPro" id="IPR004017">
    <property type="entry name" value="Cys_rich_dom"/>
</dbReference>
<keyword evidence="3" id="KW-0677">Repeat</keyword>
<reference evidence="7" key="1">
    <citation type="submission" date="2019-08" db="EMBL/GenBank/DDBJ databases">
        <authorList>
            <person name="Kucharzyk K."/>
            <person name="Murdoch R.W."/>
            <person name="Higgins S."/>
            <person name="Loffler F."/>
        </authorList>
    </citation>
    <scope>NUCLEOTIDE SEQUENCE</scope>
</reference>
<protein>
    <submittedName>
        <fullName evidence="7">Lactate utilization protein A</fullName>
    </submittedName>
</protein>
<dbReference type="EMBL" id="VSSQ01003379">
    <property type="protein sequence ID" value="MPM20426.1"/>
    <property type="molecule type" value="Genomic_DNA"/>
</dbReference>
<evidence type="ECO:0000256" key="1">
    <source>
        <dbReference type="ARBA" id="ARBA00022485"/>
    </source>
</evidence>
<evidence type="ECO:0000256" key="4">
    <source>
        <dbReference type="ARBA" id="ARBA00023004"/>
    </source>
</evidence>
<feature type="domain" description="Cysteine-rich" evidence="6">
    <location>
        <begin position="85"/>
        <end position="168"/>
    </location>
</feature>
<evidence type="ECO:0000256" key="5">
    <source>
        <dbReference type="ARBA" id="ARBA00023014"/>
    </source>
</evidence>
<feature type="domain" description="Cysteine-rich" evidence="6">
    <location>
        <begin position="3"/>
        <end position="40"/>
    </location>
</feature>
<keyword evidence="5" id="KW-0411">Iron-sulfur</keyword>
<evidence type="ECO:0000256" key="2">
    <source>
        <dbReference type="ARBA" id="ARBA00022723"/>
    </source>
</evidence>
<name>A0A644XW18_9ZZZZ</name>
<sequence length="187" mass="20921">MPALTRGHVDVFIEYAKQNIQLFEDVDTIVSDCACCSDTLKKVASYLANDQEWSERAAAFSKKVFSLSEYLNKIDYLSEKHEDCITYHDPCHLGRNQGIKKEPRELLKTAGDYVEMAGADVCCGGPCFFPSDYPETSDTLLDKKRMNIEKSGAAIVTTECYNCLKQLKRAAEKSGGKFKAVHISEIL</sequence>
<dbReference type="GO" id="GO:0051539">
    <property type="term" value="F:4 iron, 4 sulfur cluster binding"/>
    <property type="evidence" value="ECO:0007669"/>
    <property type="project" value="UniProtKB-KW"/>
</dbReference>
<dbReference type="AlphaFoldDB" id="A0A644XW18"/>
<proteinExistence type="predicted"/>
<gene>
    <name evidence="7" type="primary">lutA_20</name>
    <name evidence="7" type="ORF">SDC9_66856</name>
</gene>
<comment type="caution">
    <text evidence="7">The sequence shown here is derived from an EMBL/GenBank/DDBJ whole genome shotgun (WGS) entry which is preliminary data.</text>
</comment>